<comment type="caution">
    <text evidence="2">The sequence shown here is derived from an EMBL/GenBank/DDBJ whole genome shotgun (WGS) entry which is preliminary data.</text>
</comment>
<protein>
    <recommendedName>
        <fullName evidence="4">Zinc ribbon domain-containing protein</fullName>
    </recommendedName>
</protein>
<dbReference type="Proteomes" id="UP001253595">
    <property type="component" value="Unassembled WGS sequence"/>
</dbReference>
<name>A0ABU1UTV4_9GAMM</name>
<keyword evidence="3" id="KW-1185">Reference proteome</keyword>
<feature type="coiled-coil region" evidence="1">
    <location>
        <begin position="40"/>
        <end position="81"/>
    </location>
</feature>
<organism evidence="2 3">
    <name type="scientific">Cellvibrio fibrivorans</name>
    <dbReference type="NCBI Taxonomy" id="126350"/>
    <lineage>
        <taxon>Bacteria</taxon>
        <taxon>Pseudomonadati</taxon>
        <taxon>Pseudomonadota</taxon>
        <taxon>Gammaproteobacteria</taxon>
        <taxon>Cellvibrionales</taxon>
        <taxon>Cellvibrionaceae</taxon>
        <taxon>Cellvibrio</taxon>
    </lineage>
</organism>
<evidence type="ECO:0000313" key="2">
    <source>
        <dbReference type="EMBL" id="MDR7088606.1"/>
    </source>
</evidence>
<evidence type="ECO:0000313" key="3">
    <source>
        <dbReference type="Proteomes" id="UP001253595"/>
    </source>
</evidence>
<accession>A0ABU1UTV4</accession>
<evidence type="ECO:0000256" key="1">
    <source>
        <dbReference type="SAM" id="Coils"/>
    </source>
</evidence>
<dbReference type="RefSeq" id="WP_310068455.1">
    <property type="nucleotide sequence ID" value="NZ_JAVDVX010000001.1"/>
</dbReference>
<proteinExistence type="predicted"/>
<dbReference type="EMBL" id="JAVDVX010000001">
    <property type="protein sequence ID" value="MDR7088606.1"/>
    <property type="molecule type" value="Genomic_DNA"/>
</dbReference>
<sequence>MVDINAISIGLQSIKTALDITKELRGVDSLLKDAEVKLKLANLVEALSDAKIHLSEAKVENQELKERILELESKLQSKQEVEFREGFYYAKNAETGAASGPFCALCYSDSNKLILVSELPVGMRDFGNFRCPKCGTVKS</sequence>
<evidence type="ECO:0008006" key="4">
    <source>
        <dbReference type="Google" id="ProtNLM"/>
    </source>
</evidence>
<reference evidence="2 3" key="1">
    <citation type="submission" date="2023-07" db="EMBL/GenBank/DDBJ databases">
        <title>Sorghum-associated microbial communities from plants grown in Nebraska, USA.</title>
        <authorList>
            <person name="Schachtman D."/>
        </authorList>
    </citation>
    <scope>NUCLEOTIDE SEQUENCE [LARGE SCALE GENOMIC DNA]</scope>
    <source>
        <strain evidence="2 3">BE190</strain>
    </source>
</reference>
<keyword evidence="1" id="KW-0175">Coiled coil</keyword>
<gene>
    <name evidence="2" type="ORF">J2X05_000609</name>
</gene>